<dbReference type="Proteomes" id="UP000236592">
    <property type="component" value="Chromosome"/>
</dbReference>
<evidence type="ECO:0000313" key="2">
    <source>
        <dbReference type="Proteomes" id="UP000236592"/>
    </source>
</evidence>
<dbReference type="KEGG" id="taj:C1A40_00130"/>
<protein>
    <recommendedName>
        <fullName evidence="3">Lipopolysaccharide biosynthesis protein</fullName>
    </recommendedName>
</protein>
<dbReference type="RefSeq" id="WP_102994111.1">
    <property type="nucleotide sequence ID" value="NZ_CP025938.1"/>
</dbReference>
<dbReference type="EMBL" id="CP025938">
    <property type="protein sequence ID" value="AUS03987.1"/>
    <property type="molecule type" value="Genomic_DNA"/>
</dbReference>
<evidence type="ECO:0000313" key="1">
    <source>
        <dbReference type="EMBL" id="AUS03987.1"/>
    </source>
</evidence>
<name>A0A2I7SDL5_9FLAO</name>
<proteinExistence type="predicted"/>
<accession>A0A2I7SDL5</accession>
<reference evidence="2" key="1">
    <citation type="submission" date="2018-01" db="EMBL/GenBank/DDBJ databases">
        <title>Complete genome of Tamlana sp. UJ94.</title>
        <authorList>
            <person name="Jung J."/>
            <person name="Chung D."/>
            <person name="Bae S.S."/>
            <person name="Baek K."/>
        </authorList>
    </citation>
    <scope>NUCLEOTIDE SEQUENCE [LARGE SCALE GENOMIC DNA]</scope>
    <source>
        <strain evidence="2">UJ94</strain>
    </source>
</reference>
<evidence type="ECO:0008006" key="3">
    <source>
        <dbReference type="Google" id="ProtNLM"/>
    </source>
</evidence>
<gene>
    <name evidence="1" type="ORF">C1A40_00130</name>
</gene>
<keyword evidence="2" id="KW-1185">Reference proteome</keyword>
<dbReference type="AlphaFoldDB" id="A0A2I7SDL5"/>
<sequence>MKLVKKITIISTSPLGYVDYLIENLRTNSNVDVTYIDYLSFKYKYKSIFDKLKNFVNKIVFKTNIKKDYKSNCLMAKLNSIPKQDVILIIRPDRLSVKDIIKMRAYTKELNAFYYDSTTKVPVQIDLISLFDKVFSYEKQDVKVYDLNFITNYIYDFQEYVPIVERPKVFNVTSFDERFQDLVHVADYFKSEDIDYSILISKKNAKPHPLVTIFSGFMSLNDVKTNILQATIVLDIQKNDQKGLSFRVFEALGYHKKLITTNADIVNYDFYNPNNIFVLDLKNIEIPRSFFETPYQEIPTQILYKYTLNGWIETVLGIQAKRLNN</sequence>
<organism evidence="1 2">
    <name type="scientific">Pseudotamlana carrageenivorans</name>
    <dbReference type="NCBI Taxonomy" id="2069432"/>
    <lineage>
        <taxon>Bacteria</taxon>
        <taxon>Pseudomonadati</taxon>
        <taxon>Bacteroidota</taxon>
        <taxon>Flavobacteriia</taxon>
        <taxon>Flavobacteriales</taxon>
        <taxon>Flavobacteriaceae</taxon>
        <taxon>Pseudotamlana</taxon>
    </lineage>
</organism>
<dbReference type="OrthoDB" id="3251881at2"/>